<dbReference type="SUPFAM" id="SSF103481">
    <property type="entry name" value="Multidrug resistance efflux transporter EmrE"/>
    <property type="match status" value="1"/>
</dbReference>
<protein>
    <recommendedName>
        <fullName evidence="4">EamA domain-containing protein</fullName>
    </recommendedName>
</protein>
<feature type="transmembrane region" description="Helical" evidence="1">
    <location>
        <begin position="162"/>
        <end position="178"/>
    </location>
</feature>
<reference evidence="2" key="1">
    <citation type="submission" date="2023-08" db="EMBL/GenBank/DDBJ databases">
        <authorList>
            <person name="Audoor S."/>
            <person name="Bilcke G."/>
        </authorList>
    </citation>
    <scope>NUCLEOTIDE SEQUENCE</scope>
</reference>
<feature type="transmembrane region" description="Helical" evidence="1">
    <location>
        <begin position="266"/>
        <end position="284"/>
    </location>
</feature>
<feature type="transmembrane region" description="Helical" evidence="1">
    <location>
        <begin position="190"/>
        <end position="210"/>
    </location>
</feature>
<evidence type="ECO:0000256" key="1">
    <source>
        <dbReference type="SAM" id="Phobius"/>
    </source>
</evidence>
<dbReference type="PANTHER" id="PTHR13146">
    <property type="match status" value="1"/>
</dbReference>
<feature type="transmembrane region" description="Helical" evidence="1">
    <location>
        <begin position="344"/>
        <end position="361"/>
    </location>
</feature>
<feature type="transmembrane region" description="Helical" evidence="1">
    <location>
        <begin position="12"/>
        <end position="36"/>
    </location>
</feature>
<feature type="transmembrane region" description="Helical" evidence="1">
    <location>
        <begin position="225"/>
        <end position="245"/>
    </location>
</feature>
<dbReference type="InterPro" id="IPR037185">
    <property type="entry name" value="EmrE-like"/>
</dbReference>
<comment type="caution">
    <text evidence="2">The sequence shown here is derived from an EMBL/GenBank/DDBJ whole genome shotgun (WGS) entry which is preliminary data.</text>
</comment>
<keyword evidence="1" id="KW-1133">Transmembrane helix</keyword>
<dbReference type="EMBL" id="CAKOGP040000113">
    <property type="protein sequence ID" value="CAJ1930301.1"/>
    <property type="molecule type" value="Genomic_DNA"/>
</dbReference>
<dbReference type="Proteomes" id="UP001295423">
    <property type="component" value="Unassembled WGS sequence"/>
</dbReference>
<organism evidence="2 3">
    <name type="scientific">Cylindrotheca closterium</name>
    <dbReference type="NCBI Taxonomy" id="2856"/>
    <lineage>
        <taxon>Eukaryota</taxon>
        <taxon>Sar</taxon>
        <taxon>Stramenopiles</taxon>
        <taxon>Ochrophyta</taxon>
        <taxon>Bacillariophyta</taxon>
        <taxon>Bacillariophyceae</taxon>
        <taxon>Bacillariophycidae</taxon>
        <taxon>Bacillariales</taxon>
        <taxon>Bacillariaceae</taxon>
        <taxon>Cylindrotheca</taxon>
    </lineage>
</organism>
<evidence type="ECO:0000313" key="3">
    <source>
        <dbReference type="Proteomes" id="UP001295423"/>
    </source>
</evidence>
<dbReference type="AlphaFoldDB" id="A0AAD2CGW6"/>
<feature type="transmembrane region" description="Helical" evidence="1">
    <location>
        <begin position="132"/>
        <end position="156"/>
    </location>
</feature>
<name>A0AAD2CGW6_9STRA</name>
<dbReference type="GO" id="GO:0016020">
    <property type="term" value="C:membrane"/>
    <property type="evidence" value="ECO:0007669"/>
    <property type="project" value="TreeGrafter"/>
</dbReference>
<evidence type="ECO:0000313" key="2">
    <source>
        <dbReference type="EMBL" id="CAJ1930301.1"/>
    </source>
</evidence>
<proteinExistence type="predicted"/>
<keyword evidence="1" id="KW-0472">Membrane</keyword>
<accession>A0AAD2CGW6</accession>
<feature type="transmembrane region" description="Helical" evidence="1">
    <location>
        <begin position="373"/>
        <end position="393"/>
    </location>
</feature>
<sequence length="468" mass="52082">MSGGNSATNKCGLAELLIFMAAIICGTGCSICSKTMMELRGEGITGEEEVFQKPIFQTFGMFVGMMFGLVMHKVVVIFKIPFPGYDHGTDNSADGAGGLASGAKTYGSIDAEADPLVKKEEQASSGSQQLPVWMYFFLAIPSVFDLAATALCMMGLQYIDVSIYQLLRGSGIIFVALMKQHVLGHHLFSFQWIGVFWNVMAVLVVGGTAILNESESDEADQSGDALLGVMLVMAGAVVQAMQFVFEEKVMTMDIPSPPLLLIGMEGLWGTVLCLLIVYPIVYYLPGDDHGSYEDPWNTIHMFMNTPTIQNAFIVYFLVIFLYNFFAVLVTFMLNSVWHAILDNFRPITVWIVDLFIFYVISQGTFGEAWTRWSWLQVFGMGILLYGTAVYNAPNAGSIRLEGRWFDFGLDFRSEYTEIESEEQGAELDQEWREKMDTFKARKDSSFYGERSPHVSVHTQSLRGLATNI</sequence>
<keyword evidence="1" id="KW-0812">Transmembrane</keyword>
<keyword evidence="3" id="KW-1185">Reference proteome</keyword>
<evidence type="ECO:0008006" key="4">
    <source>
        <dbReference type="Google" id="ProtNLM"/>
    </source>
</evidence>
<gene>
    <name evidence="2" type="ORF">CYCCA115_LOCUS1895</name>
</gene>
<dbReference type="PANTHER" id="PTHR13146:SF3">
    <property type="entry name" value="EAMA DOMAIN-CONTAINING PROTEIN"/>
    <property type="match status" value="1"/>
</dbReference>
<feature type="transmembrane region" description="Helical" evidence="1">
    <location>
        <begin position="56"/>
        <end position="78"/>
    </location>
</feature>
<feature type="transmembrane region" description="Helical" evidence="1">
    <location>
        <begin position="312"/>
        <end position="332"/>
    </location>
</feature>